<evidence type="ECO:0000313" key="2">
    <source>
        <dbReference type="Proteomes" id="UP000789342"/>
    </source>
</evidence>
<proteinExistence type="predicted"/>
<gene>
    <name evidence="1" type="ORF">AMORRO_LOCUS3453</name>
</gene>
<dbReference type="Proteomes" id="UP000789342">
    <property type="component" value="Unassembled WGS sequence"/>
</dbReference>
<name>A0A9N8ZSE2_9GLOM</name>
<accession>A0A9N8ZSE2</accession>
<dbReference type="EMBL" id="CAJVPV010001690">
    <property type="protein sequence ID" value="CAG8505256.1"/>
    <property type="molecule type" value="Genomic_DNA"/>
</dbReference>
<keyword evidence="2" id="KW-1185">Reference proteome</keyword>
<evidence type="ECO:0000313" key="1">
    <source>
        <dbReference type="EMBL" id="CAG8505256.1"/>
    </source>
</evidence>
<dbReference type="AlphaFoldDB" id="A0A9N8ZSE2"/>
<comment type="caution">
    <text evidence="1">The sequence shown here is derived from an EMBL/GenBank/DDBJ whole genome shotgun (WGS) entry which is preliminary data.</text>
</comment>
<reference evidence="1" key="1">
    <citation type="submission" date="2021-06" db="EMBL/GenBank/DDBJ databases">
        <authorList>
            <person name="Kallberg Y."/>
            <person name="Tangrot J."/>
            <person name="Rosling A."/>
        </authorList>
    </citation>
    <scope>NUCLEOTIDE SEQUENCE</scope>
    <source>
        <strain evidence="1">CL551</strain>
    </source>
</reference>
<organism evidence="1 2">
    <name type="scientific">Acaulospora morrowiae</name>
    <dbReference type="NCBI Taxonomy" id="94023"/>
    <lineage>
        <taxon>Eukaryota</taxon>
        <taxon>Fungi</taxon>
        <taxon>Fungi incertae sedis</taxon>
        <taxon>Mucoromycota</taxon>
        <taxon>Glomeromycotina</taxon>
        <taxon>Glomeromycetes</taxon>
        <taxon>Diversisporales</taxon>
        <taxon>Acaulosporaceae</taxon>
        <taxon>Acaulospora</taxon>
    </lineage>
</organism>
<protein>
    <submittedName>
        <fullName evidence="1">9719_t:CDS:1</fullName>
    </submittedName>
</protein>
<sequence>MKSHKELICGDDERGVFIGSCKFVRILDLWCAYPVHVDERTPQVPSHKHHAPNSRVRFDMLGLYPVPKLLVDPIASEDLKNQMIVRRFRAEIAKPPLLIILCSPDVSRISCKENGEASRCQPKRVNEQSIFMSITVNEHSICTPTDANHSATFGNTVRSQGNSLFT</sequence>